<evidence type="ECO:0000313" key="1">
    <source>
        <dbReference type="EMBL" id="KAF0769886.1"/>
    </source>
</evidence>
<dbReference type="AlphaFoldDB" id="A0A6G0ZFU6"/>
<gene>
    <name evidence="1" type="ORF">FWK35_00013473</name>
</gene>
<reference evidence="1 2" key="1">
    <citation type="submission" date="2019-08" db="EMBL/GenBank/DDBJ databases">
        <title>Whole genome of Aphis craccivora.</title>
        <authorList>
            <person name="Voronova N.V."/>
            <person name="Shulinski R.S."/>
            <person name="Bandarenka Y.V."/>
            <person name="Zhorov D.G."/>
            <person name="Warner D."/>
        </authorList>
    </citation>
    <scope>NUCLEOTIDE SEQUENCE [LARGE SCALE GENOMIC DNA]</scope>
    <source>
        <strain evidence="1">180601</strain>
        <tissue evidence="1">Whole Body</tissue>
    </source>
</reference>
<comment type="caution">
    <text evidence="1">The sequence shown here is derived from an EMBL/GenBank/DDBJ whole genome shotgun (WGS) entry which is preliminary data.</text>
</comment>
<keyword evidence="2" id="KW-1185">Reference proteome</keyword>
<evidence type="ECO:0000313" key="2">
    <source>
        <dbReference type="Proteomes" id="UP000478052"/>
    </source>
</evidence>
<dbReference type="Proteomes" id="UP000478052">
    <property type="component" value="Unassembled WGS sequence"/>
</dbReference>
<protein>
    <submittedName>
        <fullName evidence="1">E3 ubiquitin-protein ligase mind-bomb-like isoform X2</fullName>
    </submittedName>
</protein>
<dbReference type="EMBL" id="VUJU01000515">
    <property type="protein sequence ID" value="KAF0769886.1"/>
    <property type="molecule type" value="Genomic_DNA"/>
</dbReference>
<accession>A0A6G0ZFU6</accession>
<organism evidence="1 2">
    <name type="scientific">Aphis craccivora</name>
    <name type="common">Cowpea aphid</name>
    <dbReference type="NCBI Taxonomy" id="307492"/>
    <lineage>
        <taxon>Eukaryota</taxon>
        <taxon>Metazoa</taxon>
        <taxon>Ecdysozoa</taxon>
        <taxon>Arthropoda</taxon>
        <taxon>Hexapoda</taxon>
        <taxon>Insecta</taxon>
        <taxon>Pterygota</taxon>
        <taxon>Neoptera</taxon>
        <taxon>Paraneoptera</taxon>
        <taxon>Hemiptera</taxon>
        <taxon>Sternorrhyncha</taxon>
        <taxon>Aphidomorpha</taxon>
        <taxon>Aphidoidea</taxon>
        <taxon>Aphididae</taxon>
        <taxon>Aphidini</taxon>
        <taxon>Aphis</taxon>
        <taxon>Aphis</taxon>
    </lineage>
</organism>
<name>A0A6G0ZFU6_APHCR</name>
<dbReference type="OrthoDB" id="6601437at2759"/>
<sequence>MANYILADCLRSVERRVRRETQQIINGHQILIVYIKQVLRSILTNRDTNNKLLEGAYQNVRNGRFDFSAFLRRVAYTAKGYYDEQIGPILMVSPPYVKCKPPPIANPRYSIICHKDNCRDSASQWMDNLNSLSNPIGSNCISFMRAFRDVVNGIRFVYQNCGHGWRYKDCAVPHPNKCERNLDN</sequence>
<proteinExistence type="predicted"/>